<dbReference type="Proteomes" id="UP000279562">
    <property type="component" value="Unassembled WGS sequence"/>
</dbReference>
<dbReference type="PANTHER" id="PTHR22901:SF0">
    <property type="entry name" value="SIALATE O-ACETYLESTERASE"/>
    <property type="match status" value="1"/>
</dbReference>
<reference evidence="4 5" key="1">
    <citation type="submission" date="2018-11" db="EMBL/GenBank/DDBJ databases">
        <title>Genomes From Bacteria Associated with the Canine Oral Cavity: a Test Case for Automated Genome-Based Taxonomic Assignment.</title>
        <authorList>
            <person name="Coil D.A."/>
            <person name="Jospin G."/>
            <person name="Darling A.E."/>
            <person name="Wallis C."/>
            <person name="Davis I.J."/>
            <person name="Harris S."/>
            <person name="Eisen J.A."/>
            <person name="Holcombe L.J."/>
            <person name="O'Flynn C."/>
        </authorList>
    </citation>
    <scope>NUCLEOTIDE SEQUENCE [LARGE SCALE GENOMIC DNA]</scope>
    <source>
        <strain evidence="4 5">OH1047_COT-310</strain>
    </source>
</reference>
<feature type="region of interest" description="Disordered" evidence="2">
    <location>
        <begin position="554"/>
        <end position="575"/>
    </location>
</feature>
<dbReference type="EMBL" id="RQYF01000004">
    <property type="protein sequence ID" value="RRD92987.1"/>
    <property type="molecule type" value="Genomic_DNA"/>
</dbReference>
<accession>A0A3P2AC23</accession>
<evidence type="ECO:0000256" key="1">
    <source>
        <dbReference type="ARBA" id="ARBA00022801"/>
    </source>
</evidence>
<evidence type="ECO:0000313" key="4">
    <source>
        <dbReference type="EMBL" id="RRD92987.1"/>
    </source>
</evidence>
<evidence type="ECO:0000256" key="2">
    <source>
        <dbReference type="SAM" id="MobiDB-lite"/>
    </source>
</evidence>
<dbReference type="RefSeq" id="WP_125238269.1">
    <property type="nucleotide sequence ID" value="NZ_RQYF01000004.1"/>
</dbReference>
<dbReference type="PANTHER" id="PTHR22901">
    <property type="entry name" value="SIALATE O-ACETYLESTERASE"/>
    <property type="match status" value="1"/>
</dbReference>
<evidence type="ECO:0000259" key="3">
    <source>
        <dbReference type="Pfam" id="PF03629"/>
    </source>
</evidence>
<evidence type="ECO:0000313" key="5">
    <source>
        <dbReference type="Proteomes" id="UP000279562"/>
    </source>
</evidence>
<gene>
    <name evidence="4" type="ORF">EII33_01790</name>
</gene>
<protein>
    <submittedName>
        <fullName evidence="4">Sialate O-acetylesterase</fullName>
    </submittedName>
</protein>
<dbReference type="Gene3D" id="2.60.40.10">
    <property type="entry name" value="Immunoglobulins"/>
    <property type="match status" value="1"/>
</dbReference>
<dbReference type="Gene3D" id="3.40.50.1110">
    <property type="entry name" value="SGNH hydrolase"/>
    <property type="match status" value="2"/>
</dbReference>
<dbReference type="GO" id="GO:0001681">
    <property type="term" value="F:sialate O-acetylesterase activity"/>
    <property type="evidence" value="ECO:0007669"/>
    <property type="project" value="InterPro"/>
</dbReference>
<proteinExistence type="predicted"/>
<dbReference type="Pfam" id="PF03629">
    <property type="entry name" value="SASA"/>
    <property type="match status" value="2"/>
</dbReference>
<organism evidence="4 5">
    <name type="scientific">Prevotella heparinolytica</name>
    <dbReference type="NCBI Taxonomy" id="28113"/>
    <lineage>
        <taxon>Bacteria</taxon>
        <taxon>Pseudomonadati</taxon>
        <taxon>Bacteroidota</taxon>
        <taxon>Bacteroidia</taxon>
        <taxon>Bacteroidales</taxon>
        <taxon>Bacteroidaceae</taxon>
        <taxon>Bacteroides</taxon>
    </lineage>
</organism>
<name>A0A3P2AC23_9BACE</name>
<dbReference type="InterPro" id="IPR039329">
    <property type="entry name" value="SIAE"/>
</dbReference>
<keyword evidence="5" id="KW-1185">Reference proteome</keyword>
<dbReference type="InterPro" id="IPR008979">
    <property type="entry name" value="Galactose-bd-like_sf"/>
</dbReference>
<dbReference type="GO" id="GO:0005975">
    <property type="term" value="P:carbohydrate metabolic process"/>
    <property type="evidence" value="ECO:0007669"/>
    <property type="project" value="TreeGrafter"/>
</dbReference>
<feature type="compositionally biased region" description="Basic residues" evidence="2">
    <location>
        <begin position="566"/>
        <end position="575"/>
    </location>
</feature>
<dbReference type="InterPro" id="IPR005181">
    <property type="entry name" value="SASA"/>
</dbReference>
<dbReference type="SUPFAM" id="SSF52266">
    <property type="entry name" value="SGNH hydrolase"/>
    <property type="match status" value="1"/>
</dbReference>
<sequence>MMFSGYNKVRLGMAVLLYFCSAVMAEAKVKLPALISDGMVLQREQPVKIWGKADAGENVRVNFGKTALPLSVKGKKLKDTYTATTNPDGQWSIELPPLKAGGPYTLHINDTEIKDILIGDVWLCSGQSNMELPVRRVTDMFADEIASYDNEKIRHLIVPKVYDFHAPQDEMPHAAWKKLNQENVMEFSALAYFFAKALYEKTGTPIGLINASWGGTPVEAWVSEEGLKEFPLYINDKRRYEDDSYCAHIKQLESENFRRWNEALYRGDAGLHEATPWYAKDYDDSAWREVDMFASDWGNNGLNPIGGSHWFRQEVSLPDIMPNSEATLRLGCMVDADSVYVNGVFVGNTTYQYPPRIYKVPAGVLKAGKNNITVRLISNGGQPSFVKEKPYKIIYRTANGQPAKELNLQTTWKYHLGAPMTNAPDMMFFCYKPVCLYNAMIAPLKNYGIRGVVWYQGESNVSRRNEYQSLLTAMIADWRSAFQSEKLPFYIVELADFLAKENMNGRKAWAEMRQVQAETARTNSNAYLIKNSDLGEWNDIHPLDKKTLGQRVADAVSQSAVPKSPSKSRNKNKNN</sequence>
<dbReference type="SUPFAM" id="SSF49785">
    <property type="entry name" value="Galactose-binding domain-like"/>
    <property type="match status" value="1"/>
</dbReference>
<keyword evidence="1" id="KW-0378">Hydrolase</keyword>
<dbReference type="InterPro" id="IPR036514">
    <property type="entry name" value="SGNH_hydro_sf"/>
</dbReference>
<dbReference type="AlphaFoldDB" id="A0A3P2AC23"/>
<feature type="domain" description="Sialate O-acetylesterase" evidence="3">
    <location>
        <begin position="120"/>
        <end position="225"/>
    </location>
</feature>
<comment type="caution">
    <text evidence="4">The sequence shown here is derived from an EMBL/GenBank/DDBJ whole genome shotgun (WGS) entry which is preliminary data.</text>
</comment>
<dbReference type="InterPro" id="IPR013783">
    <property type="entry name" value="Ig-like_fold"/>
</dbReference>
<feature type="domain" description="Sialate O-acetylesterase" evidence="3">
    <location>
        <begin position="436"/>
        <end position="557"/>
    </location>
</feature>